<dbReference type="RefSeq" id="WP_135348977.1">
    <property type="nucleotide sequence ID" value="NZ_SRJD01000013.1"/>
</dbReference>
<keyword evidence="3" id="KW-1185">Reference proteome</keyword>
<dbReference type="OrthoDB" id="9775849at2"/>
<gene>
    <name evidence="2" type="ORF">E4665_11735</name>
</gene>
<feature type="compositionally biased region" description="Basic residues" evidence="1">
    <location>
        <begin position="127"/>
        <end position="136"/>
    </location>
</feature>
<evidence type="ECO:0000313" key="3">
    <source>
        <dbReference type="Proteomes" id="UP000298347"/>
    </source>
</evidence>
<evidence type="ECO:0000256" key="1">
    <source>
        <dbReference type="SAM" id="MobiDB-lite"/>
    </source>
</evidence>
<name>A0A4Z0GMK1_9BACL</name>
<accession>A0A4Z0GMK1</accession>
<feature type="region of interest" description="Disordered" evidence="1">
    <location>
        <begin position="116"/>
        <end position="136"/>
    </location>
</feature>
<reference evidence="2 3" key="1">
    <citation type="journal article" date="2015" name="Int. J. Syst. Evol. Microbiol.">
        <title>Sporolactobacillus shoreae sp. nov. and Sporolactobacillus spathodeae sp. nov., two spore-forming lactic acid bacteria isolated from tree barks in Thailand.</title>
        <authorList>
            <person name="Thamacharoensuk T."/>
            <person name="Kitahara M."/>
            <person name="Ohkuma M."/>
            <person name="Thongchul N."/>
            <person name="Tanasupawat S."/>
        </authorList>
    </citation>
    <scope>NUCLEOTIDE SEQUENCE [LARGE SCALE GENOMIC DNA]</scope>
    <source>
        <strain evidence="2 3">BK92</strain>
    </source>
</reference>
<evidence type="ECO:0000313" key="2">
    <source>
        <dbReference type="EMBL" id="TGA97511.1"/>
    </source>
</evidence>
<organism evidence="2 3">
    <name type="scientific">Sporolactobacillus shoreae</name>
    <dbReference type="NCBI Taxonomy" id="1465501"/>
    <lineage>
        <taxon>Bacteria</taxon>
        <taxon>Bacillati</taxon>
        <taxon>Bacillota</taxon>
        <taxon>Bacilli</taxon>
        <taxon>Bacillales</taxon>
        <taxon>Sporolactobacillaceae</taxon>
        <taxon>Sporolactobacillus</taxon>
    </lineage>
</organism>
<dbReference type="Proteomes" id="UP000298347">
    <property type="component" value="Unassembled WGS sequence"/>
</dbReference>
<dbReference type="EMBL" id="SRJD01000013">
    <property type="protein sequence ID" value="TGA97511.1"/>
    <property type="molecule type" value="Genomic_DNA"/>
</dbReference>
<proteinExistence type="predicted"/>
<dbReference type="AlphaFoldDB" id="A0A4Z0GMK1"/>
<protein>
    <submittedName>
        <fullName evidence="2">Uncharacterized protein</fullName>
    </submittedName>
</protein>
<sequence length="136" mass="15342">MRRKPIITVIGSLYGDRAPEGMAGNRSGALQRQVTLHGYQVALMDGGNGGLAICDSARWEKMITRSRMMLILQDVPLGVIDTVTAFAQKSHVRILIDPVPMMDLTEKIRRAAELIPPRSSRYQNGRTRAKKWRRRK</sequence>
<comment type="caution">
    <text evidence="2">The sequence shown here is derived from an EMBL/GenBank/DDBJ whole genome shotgun (WGS) entry which is preliminary data.</text>
</comment>